<dbReference type="EMBL" id="CM023473">
    <property type="protein sequence ID" value="KAH7952674.1"/>
    <property type="molecule type" value="Genomic_DNA"/>
</dbReference>
<keyword evidence="2" id="KW-1185">Reference proteome</keyword>
<name>A0ACB8CU54_DERSI</name>
<proteinExistence type="predicted"/>
<reference evidence="1" key="1">
    <citation type="submission" date="2020-05" db="EMBL/GenBank/DDBJ databases">
        <title>Large-scale comparative analyses of tick genomes elucidate their genetic diversity and vector capacities.</title>
        <authorList>
            <person name="Jia N."/>
            <person name="Wang J."/>
            <person name="Shi W."/>
            <person name="Du L."/>
            <person name="Sun Y."/>
            <person name="Zhan W."/>
            <person name="Jiang J."/>
            <person name="Wang Q."/>
            <person name="Zhang B."/>
            <person name="Ji P."/>
            <person name="Sakyi L.B."/>
            <person name="Cui X."/>
            <person name="Yuan T."/>
            <person name="Jiang B."/>
            <person name="Yang W."/>
            <person name="Lam T.T.-Y."/>
            <person name="Chang Q."/>
            <person name="Ding S."/>
            <person name="Wang X."/>
            <person name="Zhu J."/>
            <person name="Ruan X."/>
            <person name="Zhao L."/>
            <person name="Wei J."/>
            <person name="Que T."/>
            <person name="Du C."/>
            <person name="Cheng J."/>
            <person name="Dai P."/>
            <person name="Han X."/>
            <person name="Huang E."/>
            <person name="Gao Y."/>
            <person name="Liu J."/>
            <person name="Shao H."/>
            <person name="Ye R."/>
            <person name="Li L."/>
            <person name="Wei W."/>
            <person name="Wang X."/>
            <person name="Wang C."/>
            <person name="Yang T."/>
            <person name="Huo Q."/>
            <person name="Li W."/>
            <person name="Guo W."/>
            <person name="Chen H."/>
            <person name="Zhou L."/>
            <person name="Ni X."/>
            <person name="Tian J."/>
            <person name="Zhou Y."/>
            <person name="Sheng Y."/>
            <person name="Liu T."/>
            <person name="Pan Y."/>
            <person name="Xia L."/>
            <person name="Li J."/>
            <person name="Zhao F."/>
            <person name="Cao W."/>
        </authorList>
    </citation>
    <scope>NUCLEOTIDE SEQUENCE</scope>
    <source>
        <strain evidence="1">Dsil-2018</strain>
    </source>
</reference>
<organism evidence="1 2">
    <name type="scientific">Dermacentor silvarum</name>
    <name type="common">Tick</name>
    <dbReference type="NCBI Taxonomy" id="543639"/>
    <lineage>
        <taxon>Eukaryota</taxon>
        <taxon>Metazoa</taxon>
        <taxon>Ecdysozoa</taxon>
        <taxon>Arthropoda</taxon>
        <taxon>Chelicerata</taxon>
        <taxon>Arachnida</taxon>
        <taxon>Acari</taxon>
        <taxon>Parasitiformes</taxon>
        <taxon>Ixodida</taxon>
        <taxon>Ixodoidea</taxon>
        <taxon>Ixodidae</taxon>
        <taxon>Rhipicephalinae</taxon>
        <taxon>Dermacentor</taxon>
    </lineage>
</organism>
<evidence type="ECO:0000313" key="1">
    <source>
        <dbReference type="EMBL" id="KAH7952674.1"/>
    </source>
</evidence>
<protein>
    <submittedName>
        <fullName evidence="1">Uncharacterized protein</fullName>
    </submittedName>
</protein>
<accession>A0ACB8CU54</accession>
<dbReference type="Proteomes" id="UP000821865">
    <property type="component" value="Chromosome 4"/>
</dbReference>
<sequence length="180" mass="19385">MSCKGVATGIDSETHPDELMANLRAPQAAILFARMLGKSTAALITFDWAGSSKNTLLLWWRTPMSTLPTAISGMQHMPENRAQGGHLSHAGECPVQELQTRKPIGGLPMPTEVCALWRRSPSYTPKLSSQAAASPSTNHTSYVTPATPGTPTTFSPPPTLGLAPVNHKLPGQKRRQLPRR</sequence>
<evidence type="ECO:0000313" key="2">
    <source>
        <dbReference type="Proteomes" id="UP000821865"/>
    </source>
</evidence>
<comment type="caution">
    <text evidence="1">The sequence shown here is derived from an EMBL/GenBank/DDBJ whole genome shotgun (WGS) entry which is preliminary data.</text>
</comment>
<gene>
    <name evidence="1" type="ORF">HPB49_000310</name>
</gene>